<keyword evidence="3" id="KW-0482">Metalloprotease</keyword>
<dbReference type="AlphaFoldDB" id="A0A937FJR5"/>
<reference evidence="3" key="1">
    <citation type="submission" date="2021-01" db="EMBL/GenBank/DDBJ databases">
        <title>Genome public.</title>
        <authorList>
            <person name="Liu C."/>
            <person name="Sun Q."/>
        </authorList>
    </citation>
    <scope>NUCLEOTIDE SEQUENCE</scope>
    <source>
        <strain evidence="3">YIM B02565</strain>
    </source>
</reference>
<keyword evidence="1" id="KW-0472">Membrane</keyword>
<dbReference type="Pfam" id="PF02517">
    <property type="entry name" value="Rce1-like"/>
    <property type="match status" value="1"/>
</dbReference>
<dbReference type="Proteomes" id="UP000623681">
    <property type="component" value="Unassembled WGS sequence"/>
</dbReference>
<evidence type="ECO:0000313" key="3">
    <source>
        <dbReference type="EMBL" id="MBL4933121.1"/>
    </source>
</evidence>
<protein>
    <submittedName>
        <fullName evidence="3">CPBP family intramembrane metalloprotease</fullName>
    </submittedName>
</protein>
<evidence type="ECO:0000259" key="2">
    <source>
        <dbReference type="Pfam" id="PF02517"/>
    </source>
</evidence>
<accession>A0A937FJR5</accession>
<dbReference type="GO" id="GO:0008237">
    <property type="term" value="F:metallopeptidase activity"/>
    <property type="evidence" value="ECO:0007669"/>
    <property type="project" value="UniProtKB-KW"/>
</dbReference>
<feature type="domain" description="CAAX prenyl protease 2/Lysostaphin resistance protein A-like" evidence="2">
    <location>
        <begin position="144"/>
        <end position="230"/>
    </location>
</feature>
<sequence>MNRQKQIRSVGKILILHLFPGMMLSLIYVLLLRFEVLIEYPKLIILAVAGSFTIIPIEMGCLFYVSKKESGSFNIFNILGLKSKLKVKEYVIYTIFLLGLAGIIMTALKPFSNYLLDSVFSWIPKWYNYNQEMELFRKSFIKISIVVSFLFFTVIGPITEELYFRGYLLARMKWMGKYSILINTILFAVYHFWSPWLIIARIAAFLPLFYFVYKKDSFKLGIFVHCLANFTDVLALMVLL</sequence>
<proteinExistence type="predicted"/>
<evidence type="ECO:0000313" key="4">
    <source>
        <dbReference type="Proteomes" id="UP000623681"/>
    </source>
</evidence>
<keyword evidence="4" id="KW-1185">Reference proteome</keyword>
<name>A0A937FJR5_9CLOT</name>
<dbReference type="GO" id="GO:0004175">
    <property type="term" value="F:endopeptidase activity"/>
    <property type="evidence" value="ECO:0007669"/>
    <property type="project" value="UniProtKB-ARBA"/>
</dbReference>
<feature type="transmembrane region" description="Helical" evidence="1">
    <location>
        <begin position="90"/>
        <end position="108"/>
    </location>
</feature>
<keyword evidence="3" id="KW-0378">Hydrolase</keyword>
<organism evidence="3 4">
    <name type="scientific">Clostridium paridis</name>
    <dbReference type="NCBI Taxonomy" id="2803863"/>
    <lineage>
        <taxon>Bacteria</taxon>
        <taxon>Bacillati</taxon>
        <taxon>Bacillota</taxon>
        <taxon>Clostridia</taxon>
        <taxon>Eubacteriales</taxon>
        <taxon>Clostridiaceae</taxon>
        <taxon>Clostridium</taxon>
    </lineage>
</organism>
<keyword evidence="3" id="KW-0645">Protease</keyword>
<dbReference type="GO" id="GO:0080120">
    <property type="term" value="P:CAAX-box protein maturation"/>
    <property type="evidence" value="ECO:0007669"/>
    <property type="project" value="UniProtKB-ARBA"/>
</dbReference>
<feature type="transmembrane region" description="Helical" evidence="1">
    <location>
        <begin position="140"/>
        <end position="162"/>
    </location>
</feature>
<evidence type="ECO:0000256" key="1">
    <source>
        <dbReference type="SAM" id="Phobius"/>
    </source>
</evidence>
<dbReference type="InterPro" id="IPR003675">
    <property type="entry name" value="Rce1/LyrA-like_dom"/>
</dbReference>
<feature type="transmembrane region" description="Helical" evidence="1">
    <location>
        <begin position="12"/>
        <end position="31"/>
    </location>
</feature>
<feature type="transmembrane region" description="Helical" evidence="1">
    <location>
        <begin position="220"/>
        <end position="239"/>
    </location>
</feature>
<feature type="transmembrane region" description="Helical" evidence="1">
    <location>
        <begin position="174"/>
        <end position="190"/>
    </location>
</feature>
<keyword evidence="1" id="KW-1133">Transmembrane helix</keyword>
<dbReference type="EMBL" id="JAESWA010000023">
    <property type="protein sequence ID" value="MBL4933121.1"/>
    <property type="molecule type" value="Genomic_DNA"/>
</dbReference>
<dbReference type="RefSeq" id="WP_202768489.1">
    <property type="nucleotide sequence ID" value="NZ_JAESWA010000023.1"/>
</dbReference>
<keyword evidence="1" id="KW-0812">Transmembrane</keyword>
<feature type="transmembrane region" description="Helical" evidence="1">
    <location>
        <begin position="43"/>
        <end position="65"/>
    </location>
</feature>
<comment type="caution">
    <text evidence="3">The sequence shown here is derived from an EMBL/GenBank/DDBJ whole genome shotgun (WGS) entry which is preliminary data.</text>
</comment>
<gene>
    <name evidence="3" type="ORF">JK634_15005</name>
</gene>